<protein>
    <submittedName>
        <fullName evidence="4">Uncharacterized protein</fullName>
    </submittedName>
</protein>
<dbReference type="EMBL" id="JBCGBO010000001">
    <property type="protein sequence ID" value="KAK9228733.1"/>
    <property type="molecule type" value="Genomic_DNA"/>
</dbReference>
<sequence>MGVERFSLKISAQLEKVARMEPGFEDTEFPYWLKFKCTAEGCRLEHSKWIPLFVGSKVSLQRGTLGLASGCFGVPYVGGESTLAVVECCGFEPIAYQFDMGWKIVGANGIEYPNTSLSTGGFSLDEVGVSDAISNIIRQLGMIKFITKHDNNLAPTLISLNNGAPVALLLCKEFVYR</sequence>
<proteinExistence type="inferred from homology"/>
<dbReference type="PANTHER" id="PTHR12857">
    <property type="entry name" value="CXXC MOTIF CONTAINING ZINC BINDING PROTEIN"/>
    <property type="match status" value="1"/>
</dbReference>
<evidence type="ECO:0000313" key="5">
    <source>
        <dbReference type="Proteomes" id="UP001428341"/>
    </source>
</evidence>
<gene>
    <name evidence="4" type="ORF">WN944_021688</name>
</gene>
<keyword evidence="5" id="KW-1185">Reference proteome</keyword>
<name>A0AAP0R0M9_9ROSI</name>
<dbReference type="InterPro" id="IPR008584">
    <property type="entry name" value="CXXC_Zn-binding_euk"/>
</dbReference>
<organism evidence="4 5">
    <name type="scientific">Citrus x changshan-huyou</name>
    <dbReference type="NCBI Taxonomy" id="2935761"/>
    <lineage>
        <taxon>Eukaryota</taxon>
        <taxon>Viridiplantae</taxon>
        <taxon>Streptophyta</taxon>
        <taxon>Embryophyta</taxon>
        <taxon>Tracheophyta</taxon>
        <taxon>Spermatophyta</taxon>
        <taxon>Magnoliopsida</taxon>
        <taxon>eudicotyledons</taxon>
        <taxon>Gunneridae</taxon>
        <taxon>Pentapetalae</taxon>
        <taxon>rosids</taxon>
        <taxon>malvids</taxon>
        <taxon>Sapindales</taxon>
        <taxon>Rutaceae</taxon>
        <taxon>Aurantioideae</taxon>
        <taxon>Citrus</taxon>
    </lineage>
</organism>
<dbReference type="Pfam" id="PF05907">
    <property type="entry name" value="CXXC_Zn-b_euk"/>
    <property type="match status" value="1"/>
</dbReference>
<evidence type="ECO:0000256" key="1">
    <source>
        <dbReference type="ARBA" id="ARBA00007818"/>
    </source>
</evidence>
<keyword evidence="2" id="KW-0479">Metal-binding</keyword>
<dbReference type="PANTHER" id="PTHR12857:SF0">
    <property type="entry name" value="CXXC MOTIF CONTAINING ZINC BINDING PROTEIN"/>
    <property type="match status" value="1"/>
</dbReference>
<comment type="similarity">
    <text evidence="1">Belongs to the UPF0587 family.</text>
</comment>
<dbReference type="AlphaFoldDB" id="A0AAP0R0M9"/>
<dbReference type="SUPFAM" id="SSF141678">
    <property type="entry name" value="MAL13P1.257-like"/>
    <property type="match status" value="1"/>
</dbReference>
<accession>A0AAP0R0M9</accession>
<reference evidence="4 5" key="1">
    <citation type="submission" date="2024-05" db="EMBL/GenBank/DDBJ databases">
        <title>Haplotype-resolved chromosome-level genome assembly of Huyou (Citrus changshanensis).</title>
        <authorList>
            <person name="Miao C."/>
            <person name="Chen W."/>
            <person name="Wu Y."/>
            <person name="Wang L."/>
            <person name="Zhao S."/>
            <person name="Grierson D."/>
            <person name="Xu C."/>
            <person name="Chen K."/>
        </authorList>
    </citation>
    <scope>NUCLEOTIDE SEQUENCE [LARGE SCALE GENOMIC DNA]</scope>
    <source>
        <strain evidence="4">01-14</strain>
        <tissue evidence="4">Leaf</tissue>
    </source>
</reference>
<dbReference type="Proteomes" id="UP001428341">
    <property type="component" value="Unassembled WGS sequence"/>
</dbReference>
<evidence type="ECO:0000313" key="4">
    <source>
        <dbReference type="EMBL" id="KAK9228733.1"/>
    </source>
</evidence>
<dbReference type="GO" id="GO:0008270">
    <property type="term" value="F:zinc ion binding"/>
    <property type="evidence" value="ECO:0007669"/>
    <property type="project" value="TreeGrafter"/>
</dbReference>
<evidence type="ECO:0000256" key="3">
    <source>
        <dbReference type="ARBA" id="ARBA00022833"/>
    </source>
</evidence>
<keyword evidence="3" id="KW-0862">Zinc</keyword>
<evidence type="ECO:0000256" key="2">
    <source>
        <dbReference type="ARBA" id="ARBA00022723"/>
    </source>
</evidence>
<comment type="caution">
    <text evidence="4">The sequence shown here is derived from an EMBL/GenBank/DDBJ whole genome shotgun (WGS) entry which is preliminary data.</text>
</comment>